<dbReference type="PANTHER" id="PTHR12835:SF5">
    <property type="entry name" value="BIOTIN--PROTEIN LIGASE"/>
    <property type="match status" value="1"/>
</dbReference>
<evidence type="ECO:0000259" key="2">
    <source>
        <dbReference type="PROSITE" id="PS51733"/>
    </source>
</evidence>
<dbReference type="Pfam" id="PF03099">
    <property type="entry name" value="BPL_LplA_LipB"/>
    <property type="match status" value="1"/>
</dbReference>
<dbReference type="EMBL" id="JAUFQS010000047">
    <property type="protein sequence ID" value="MDN3690661.1"/>
    <property type="molecule type" value="Genomic_DNA"/>
</dbReference>
<dbReference type="InterPro" id="IPR045864">
    <property type="entry name" value="aa-tRNA-synth_II/BPL/LPL"/>
</dbReference>
<dbReference type="GO" id="GO:0004077">
    <property type="term" value="F:biotin--[biotin carboxyl-carrier protein] ligase activity"/>
    <property type="evidence" value="ECO:0007669"/>
    <property type="project" value="UniProtKB-EC"/>
</dbReference>
<name>A0ABT8CGB0_9BACT</name>
<dbReference type="RefSeq" id="WP_163382867.1">
    <property type="nucleotide sequence ID" value="NZ_JAUFQS010000047.1"/>
</dbReference>
<sequence length="251" mass="27877">MHKILANTGFLGKDLQILTDCHSTNESAVSRLRSGKAKEGTVILTHNQTQGRGQRGNRWHSKPGMNLTFSMVFKPDFLSVDRQFLLNMAIALGVQKALCRLVSGINIKWPNDFLSAEGKKIGGMLVENTLSGNRIVASVVGIGVNVNQHEFSVPEATSLANLSGKAYSLDQLLEILLVSVEDYYLKLKSGEQEIIQKEYLSQLYRFGTWASYEDDEVFTGKIVDVGIHGRLIITKQNGTIASYDLKQIRFI</sequence>
<dbReference type="Gene3D" id="3.30.930.10">
    <property type="entry name" value="Bira Bifunctional Protein, Domain 2"/>
    <property type="match status" value="1"/>
</dbReference>
<dbReference type="InterPro" id="IPR004143">
    <property type="entry name" value="BPL_LPL_catalytic"/>
</dbReference>
<dbReference type="NCBIfam" id="TIGR00121">
    <property type="entry name" value="birA_ligase"/>
    <property type="match status" value="1"/>
</dbReference>
<dbReference type="PANTHER" id="PTHR12835">
    <property type="entry name" value="BIOTIN PROTEIN LIGASE"/>
    <property type="match status" value="1"/>
</dbReference>
<keyword evidence="1 3" id="KW-0436">Ligase</keyword>
<feature type="domain" description="BPL/LPL catalytic" evidence="2">
    <location>
        <begin position="16"/>
        <end position="188"/>
    </location>
</feature>
<dbReference type="EC" id="6.3.4.15" evidence="3"/>
<accession>A0ABT8CGB0</accession>
<protein>
    <submittedName>
        <fullName evidence="3">Biotin--[acetyl-CoA-carboxylase] ligase</fullName>
        <ecNumber evidence="3">6.3.4.15</ecNumber>
    </submittedName>
</protein>
<gene>
    <name evidence="3" type="ORF">QWZ15_22765</name>
</gene>
<evidence type="ECO:0000313" key="3">
    <source>
        <dbReference type="EMBL" id="MDN3690661.1"/>
    </source>
</evidence>
<reference evidence="4" key="1">
    <citation type="journal article" date="2019" name="Int. J. Syst. Evol. Microbiol.">
        <title>The Global Catalogue of Microorganisms (GCM) 10K type strain sequencing project: providing services to taxonomists for standard genome sequencing and annotation.</title>
        <authorList>
            <consortium name="The Broad Institute Genomics Platform"/>
            <consortium name="The Broad Institute Genome Sequencing Center for Infectious Disease"/>
            <person name="Wu L."/>
            <person name="Ma J."/>
        </authorList>
    </citation>
    <scope>NUCLEOTIDE SEQUENCE [LARGE SCALE GENOMIC DNA]</scope>
    <source>
        <strain evidence="4">CECT 7706</strain>
    </source>
</reference>
<dbReference type="InterPro" id="IPR004408">
    <property type="entry name" value="Biotin_CoA_COase_ligase"/>
</dbReference>
<dbReference type="SUPFAM" id="SSF55681">
    <property type="entry name" value="Class II aaRS and biotin synthetases"/>
    <property type="match status" value="1"/>
</dbReference>
<dbReference type="CDD" id="cd16442">
    <property type="entry name" value="BPL"/>
    <property type="match status" value="1"/>
</dbReference>
<comment type="caution">
    <text evidence="3">The sequence shown here is derived from an EMBL/GenBank/DDBJ whole genome shotgun (WGS) entry which is preliminary data.</text>
</comment>
<dbReference type="PROSITE" id="PS51733">
    <property type="entry name" value="BPL_LPL_CATALYTIC"/>
    <property type="match status" value="1"/>
</dbReference>
<keyword evidence="4" id="KW-1185">Reference proteome</keyword>
<evidence type="ECO:0000313" key="4">
    <source>
        <dbReference type="Proteomes" id="UP001236663"/>
    </source>
</evidence>
<organism evidence="3 4">
    <name type="scientific">Cyclobacterium jeungdonense</name>
    <dbReference type="NCBI Taxonomy" id="708087"/>
    <lineage>
        <taxon>Bacteria</taxon>
        <taxon>Pseudomonadati</taxon>
        <taxon>Bacteroidota</taxon>
        <taxon>Cytophagia</taxon>
        <taxon>Cytophagales</taxon>
        <taxon>Cyclobacteriaceae</taxon>
        <taxon>Cyclobacterium</taxon>
    </lineage>
</organism>
<dbReference type="Proteomes" id="UP001236663">
    <property type="component" value="Unassembled WGS sequence"/>
</dbReference>
<proteinExistence type="predicted"/>
<evidence type="ECO:0000256" key="1">
    <source>
        <dbReference type="ARBA" id="ARBA00022598"/>
    </source>
</evidence>